<evidence type="ECO:0000313" key="2">
    <source>
        <dbReference type="EMBL" id="SJK83835.1"/>
    </source>
</evidence>
<organism evidence="2 3">
    <name type="scientific">Halomonas elongata (strain ATCC 33173 / DSM 2581 / NBRC 15536 / NCIMB 2198 / 1H9)</name>
    <dbReference type="NCBI Taxonomy" id="768066"/>
    <lineage>
        <taxon>Bacteria</taxon>
        <taxon>Pseudomonadati</taxon>
        <taxon>Pseudomonadota</taxon>
        <taxon>Gammaproteobacteria</taxon>
        <taxon>Oceanospirillales</taxon>
        <taxon>Halomonadaceae</taxon>
        <taxon>Halomonas</taxon>
    </lineage>
</organism>
<proteinExistence type="predicted"/>
<dbReference type="EMBL" id="FN869568">
    <property type="protein sequence ID" value="SJK83835.1"/>
    <property type="molecule type" value="Genomic_DNA"/>
</dbReference>
<dbReference type="KEGG" id="hel:HELO_3279A"/>
<evidence type="ECO:0000256" key="1">
    <source>
        <dbReference type="SAM" id="MobiDB-lite"/>
    </source>
</evidence>
<accession>A0A1R4A4D6</accession>
<reference evidence="3" key="1">
    <citation type="journal article" date="2011" name="Environ. Microbiol.">
        <title>A blueprint of ectoine metabolism from the genome of the industrial producer Halomonas elongata DSM 2581(T).</title>
        <authorList>
            <person name="Schwibbert K."/>
            <person name="Marin-Sanguino A."/>
            <person name="Bagyan I."/>
            <person name="Heidrich G."/>
            <person name="Lentzen G."/>
            <person name="Seitz H."/>
            <person name="Rampp M."/>
            <person name="Schuster S.C."/>
            <person name="Klenk H.P."/>
            <person name="Pfeiffer F."/>
            <person name="Oesterhelt D."/>
            <person name="Kunte H.J."/>
        </authorList>
    </citation>
    <scope>NUCLEOTIDE SEQUENCE [LARGE SCALE GENOMIC DNA]</scope>
    <source>
        <strain evidence="3">ATCC 33173 / DSM 2581 / NBRC 15536 / NCIMB 2198 / 1H9</strain>
    </source>
</reference>
<protein>
    <submittedName>
        <fullName evidence="2">Uncharacterized protein</fullName>
    </submittedName>
</protein>
<dbReference type="Proteomes" id="UP000008707">
    <property type="component" value="Chromosome"/>
</dbReference>
<feature type="compositionally biased region" description="Polar residues" evidence="1">
    <location>
        <begin position="30"/>
        <end position="42"/>
    </location>
</feature>
<feature type="region of interest" description="Disordered" evidence="1">
    <location>
        <begin position="30"/>
        <end position="57"/>
    </location>
</feature>
<name>A0A1R4A4D6_HALED</name>
<sequence>MIKGIVICFAFLVVQLLVLGQIDNRLNSASRDVRQASSVTHVTQREGREEEGEETMS</sequence>
<dbReference type="AlphaFoldDB" id="A0A1R4A4D6"/>
<gene>
    <name evidence="2" type="ORF">HELO_3279A</name>
</gene>
<evidence type="ECO:0000313" key="3">
    <source>
        <dbReference type="Proteomes" id="UP000008707"/>
    </source>
</evidence>